<sequence>MLKAWKAAWGTPPAVHVQPDGTVVMMPSDASAEVNQADITPFDKWKSDNEAS</sequence>
<gene>
    <name evidence="1" type="ORF">C8N30_0479</name>
</gene>
<dbReference type="AlphaFoldDB" id="A0A420DNV4"/>
<dbReference type="EMBL" id="RAQK01000001">
    <property type="protein sequence ID" value="RKE95932.1"/>
    <property type="molecule type" value="Genomic_DNA"/>
</dbReference>
<accession>A0A420DNV4</accession>
<proteinExistence type="predicted"/>
<keyword evidence="2" id="KW-1185">Reference proteome</keyword>
<protein>
    <submittedName>
        <fullName evidence="1">Uncharacterized protein</fullName>
    </submittedName>
</protein>
<comment type="caution">
    <text evidence="1">The sequence shown here is derived from an EMBL/GenBank/DDBJ whole genome shotgun (WGS) entry which is preliminary data.</text>
</comment>
<dbReference type="STRING" id="1443111.Z949_2449"/>
<dbReference type="Proteomes" id="UP000284407">
    <property type="component" value="Unassembled WGS sequence"/>
</dbReference>
<name>A0A420DNV4_9RHOB</name>
<evidence type="ECO:0000313" key="2">
    <source>
        <dbReference type="Proteomes" id="UP000284407"/>
    </source>
</evidence>
<evidence type="ECO:0000313" key="1">
    <source>
        <dbReference type="EMBL" id="RKE95932.1"/>
    </source>
</evidence>
<organism evidence="1 2">
    <name type="scientific">Sulfitobacter guttiformis</name>
    <dbReference type="NCBI Taxonomy" id="74349"/>
    <lineage>
        <taxon>Bacteria</taxon>
        <taxon>Pseudomonadati</taxon>
        <taxon>Pseudomonadota</taxon>
        <taxon>Alphaproteobacteria</taxon>
        <taxon>Rhodobacterales</taxon>
        <taxon>Roseobacteraceae</taxon>
        <taxon>Sulfitobacter</taxon>
    </lineage>
</organism>
<reference evidence="1 2" key="1">
    <citation type="submission" date="2018-09" db="EMBL/GenBank/DDBJ databases">
        <title>Genomic Encyclopedia of Archaeal and Bacterial Type Strains, Phase II (KMG-II): from individual species to whole genera.</title>
        <authorList>
            <person name="Goeker M."/>
        </authorList>
    </citation>
    <scope>NUCLEOTIDE SEQUENCE [LARGE SCALE GENOMIC DNA]</scope>
    <source>
        <strain evidence="1 2">DSM 11458</strain>
    </source>
</reference>